<feature type="compositionally biased region" description="Low complexity" evidence="1">
    <location>
        <begin position="20"/>
        <end position="33"/>
    </location>
</feature>
<dbReference type="SUPFAM" id="SSF159774">
    <property type="entry name" value="YerB-like"/>
    <property type="match status" value="1"/>
</dbReference>
<feature type="chain" id="PRO_5037545124" description="DUF3048 domain-containing protein" evidence="2">
    <location>
        <begin position="23"/>
        <end position="349"/>
    </location>
</feature>
<feature type="signal peptide" evidence="2">
    <location>
        <begin position="1"/>
        <end position="22"/>
    </location>
</feature>
<evidence type="ECO:0000313" key="6">
    <source>
        <dbReference type="Proteomes" id="UP000732377"/>
    </source>
</evidence>
<dbReference type="Pfam" id="PF17479">
    <property type="entry name" value="DUF3048_C"/>
    <property type="match status" value="1"/>
</dbReference>
<dbReference type="InterPro" id="IPR023158">
    <property type="entry name" value="YerB-like_sf"/>
</dbReference>
<dbReference type="Gene3D" id="3.50.90.10">
    <property type="entry name" value="YerB-like"/>
    <property type="match status" value="1"/>
</dbReference>
<feature type="domain" description="DUF3048" evidence="3">
    <location>
        <begin position="76"/>
        <end position="207"/>
    </location>
</feature>
<gene>
    <name evidence="5" type="ORF">CWE10_12270</name>
</gene>
<dbReference type="Pfam" id="PF11258">
    <property type="entry name" value="DUF3048"/>
    <property type="match status" value="1"/>
</dbReference>
<feature type="domain" description="DUF3048" evidence="4">
    <location>
        <begin position="238"/>
        <end position="337"/>
    </location>
</feature>
<keyword evidence="2" id="KW-0732">Signal</keyword>
<dbReference type="AlphaFoldDB" id="A0A953LEX1"/>
<name>A0A953LEX1_SYMTR</name>
<dbReference type="EMBL" id="PIUK01000124">
    <property type="protein sequence ID" value="MBY6276965.1"/>
    <property type="molecule type" value="Genomic_DNA"/>
</dbReference>
<reference evidence="5" key="1">
    <citation type="submission" date="2017-11" db="EMBL/GenBank/DDBJ databases">
        <title>Three new genomes from thermophilic consortium.</title>
        <authorList>
            <person name="Quaggio R."/>
            <person name="Amgarten D."/>
            <person name="Setubal J.C."/>
        </authorList>
    </citation>
    <scope>NUCLEOTIDE SEQUENCE</scope>
    <source>
        <strain evidence="5">ZCTH01-B2</strain>
    </source>
</reference>
<sequence>MRRYLPIVLIVLLLAGCGTRTATPTEPTTPETPGQSTEKPPVSESVHVPEPEPEPVEPTLTTDPVYLLAPSAATLWGGPVSVVVENSPGARPQAGVNQADLVVETLTEAEITRFFTLFWTKPADKIGPVRSARQGFVDMADAYNTPFAHSGGSAEALAMLRAAWGPRNLDEIYTAGGYFYRTGDREPPHNLYTSTDLLGQAIVDRGIDMTSVPTTARSAAVPTVGDHTAVDVFWHRLNEARWVWEDGRYVRYTDGVLHTDEEGRPITAVNLLFLEVGGVNRGVDLGWTLYLWDGGPATVLVAGHRYEGTWRLEPGGFVLYPPEGGQLPLLAPGLTWVHLITDESDFTIQ</sequence>
<accession>A0A953LEX1</accession>
<dbReference type="InterPro" id="IPR021416">
    <property type="entry name" value="DUF3048_N"/>
</dbReference>
<dbReference type="PROSITE" id="PS51257">
    <property type="entry name" value="PROKAR_LIPOPROTEIN"/>
    <property type="match status" value="1"/>
</dbReference>
<feature type="region of interest" description="Disordered" evidence="1">
    <location>
        <begin position="20"/>
        <end position="60"/>
    </location>
</feature>
<evidence type="ECO:0000256" key="2">
    <source>
        <dbReference type="SAM" id="SignalP"/>
    </source>
</evidence>
<evidence type="ECO:0000259" key="3">
    <source>
        <dbReference type="Pfam" id="PF11258"/>
    </source>
</evidence>
<evidence type="ECO:0008006" key="7">
    <source>
        <dbReference type="Google" id="ProtNLM"/>
    </source>
</evidence>
<comment type="caution">
    <text evidence="5">The sequence shown here is derived from an EMBL/GenBank/DDBJ whole genome shotgun (WGS) entry which is preliminary data.</text>
</comment>
<evidence type="ECO:0000259" key="4">
    <source>
        <dbReference type="Pfam" id="PF17479"/>
    </source>
</evidence>
<organism evidence="5 6">
    <name type="scientific">Symbiobacterium thermophilum</name>
    <dbReference type="NCBI Taxonomy" id="2734"/>
    <lineage>
        <taxon>Bacteria</taxon>
        <taxon>Bacillati</taxon>
        <taxon>Bacillota</taxon>
        <taxon>Clostridia</taxon>
        <taxon>Eubacteriales</taxon>
        <taxon>Symbiobacteriaceae</taxon>
        <taxon>Symbiobacterium</taxon>
    </lineage>
</organism>
<proteinExistence type="predicted"/>
<dbReference type="RefSeq" id="WP_273380085.1">
    <property type="nucleotide sequence ID" value="NZ_PIUK01000124.1"/>
</dbReference>
<protein>
    <recommendedName>
        <fullName evidence="7">DUF3048 domain-containing protein</fullName>
    </recommendedName>
</protein>
<dbReference type="InterPro" id="IPR035328">
    <property type="entry name" value="DUF3048_C"/>
</dbReference>
<evidence type="ECO:0000313" key="5">
    <source>
        <dbReference type="EMBL" id="MBY6276965.1"/>
    </source>
</evidence>
<dbReference type="Proteomes" id="UP000732377">
    <property type="component" value="Unassembled WGS sequence"/>
</dbReference>
<evidence type="ECO:0000256" key="1">
    <source>
        <dbReference type="SAM" id="MobiDB-lite"/>
    </source>
</evidence>